<feature type="transmembrane region" description="Helical" evidence="2">
    <location>
        <begin position="184"/>
        <end position="201"/>
    </location>
</feature>
<accession>A0A840AMQ9</accession>
<organism evidence="4 5">
    <name type="scientific">Kaistia hirudinis</name>
    <dbReference type="NCBI Taxonomy" id="1293440"/>
    <lineage>
        <taxon>Bacteria</taxon>
        <taxon>Pseudomonadati</taxon>
        <taxon>Pseudomonadota</taxon>
        <taxon>Alphaproteobacteria</taxon>
        <taxon>Hyphomicrobiales</taxon>
        <taxon>Kaistiaceae</taxon>
        <taxon>Kaistia</taxon>
    </lineage>
</organism>
<comment type="caution">
    <text evidence="4">The sequence shown here is derived from an EMBL/GenBank/DDBJ whole genome shotgun (WGS) entry which is preliminary data.</text>
</comment>
<evidence type="ECO:0000256" key="2">
    <source>
        <dbReference type="SAM" id="Phobius"/>
    </source>
</evidence>
<evidence type="ECO:0000259" key="3">
    <source>
        <dbReference type="Pfam" id="PF00487"/>
    </source>
</evidence>
<reference evidence="4 5" key="1">
    <citation type="submission" date="2020-08" db="EMBL/GenBank/DDBJ databases">
        <title>Genomic Encyclopedia of Type Strains, Phase IV (KMG-IV): sequencing the most valuable type-strain genomes for metagenomic binning, comparative biology and taxonomic classification.</title>
        <authorList>
            <person name="Goeker M."/>
        </authorList>
    </citation>
    <scope>NUCLEOTIDE SEQUENCE [LARGE SCALE GENOMIC DNA]</scope>
    <source>
        <strain evidence="4 5">DSM 25966</strain>
    </source>
</reference>
<keyword evidence="5" id="KW-1185">Reference proteome</keyword>
<feature type="transmembrane region" description="Helical" evidence="2">
    <location>
        <begin position="39"/>
        <end position="67"/>
    </location>
</feature>
<sequence>MTDIPAGDARLERGAEAFRAARRALAVEWPTLTLVAGTYAGWLALTYFHAALPVLVVAPLGALLITLHSSLQHEMLHGHPTRSRRLNRALATVPLSLWLPFESYRITHLLDHRDERLTDPLDDPESRYWTDEDWARLGPIGRFLVAAQQTLLGRLVFGPAWSIGCYWAGEARAVWRNEGPARRIWRAHVLHLVPVLFWLVFVAKMDLVFYVLAIVYPGTSILLIRSFAEHRAESSVVERTAIVEKSHLLGPLFLFNNLHAVHHAWPTLPWYEIPSLYRDHRARFVAENGGLVYHSYLDVARRFLLTPHDAPTHPLGRAPLPEGRGPDQG</sequence>
<evidence type="ECO:0000313" key="5">
    <source>
        <dbReference type="Proteomes" id="UP000553963"/>
    </source>
</evidence>
<keyword evidence="2" id="KW-0812">Transmembrane</keyword>
<evidence type="ECO:0000313" key="4">
    <source>
        <dbReference type="EMBL" id="MBB3930327.1"/>
    </source>
</evidence>
<dbReference type="EMBL" id="JACIDS010000002">
    <property type="protein sequence ID" value="MBB3930327.1"/>
    <property type="molecule type" value="Genomic_DNA"/>
</dbReference>
<evidence type="ECO:0000256" key="1">
    <source>
        <dbReference type="SAM" id="MobiDB-lite"/>
    </source>
</evidence>
<keyword evidence="2" id="KW-0472">Membrane</keyword>
<dbReference type="AlphaFoldDB" id="A0A840AMQ9"/>
<feature type="region of interest" description="Disordered" evidence="1">
    <location>
        <begin position="310"/>
        <end position="329"/>
    </location>
</feature>
<name>A0A840AMQ9_9HYPH</name>
<dbReference type="GO" id="GO:0006629">
    <property type="term" value="P:lipid metabolic process"/>
    <property type="evidence" value="ECO:0007669"/>
    <property type="project" value="InterPro"/>
</dbReference>
<proteinExistence type="predicted"/>
<gene>
    <name evidence="4" type="ORF">GGR25_001366</name>
</gene>
<protein>
    <submittedName>
        <fullName evidence="4">Fatty acid desaturase</fullName>
    </submittedName>
</protein>
<dbReference type="InterPro" id="IPR005804">
    <property type="entry name" value="FA_desaturase_dom"/>
</dbReference>
<feature type="transmembrane region" description="Helical" evidence="2">
    <location>
        <begin position="207"/>
        <end position="224"/>
    </location>
</feature>
<dbReference type="Pfam" id="PF00487">
    <property type="entry name" value="FA_desaturase"/>
    <property type="match status" value="1"/>
</dbReference>
<feature type="domain" description="Fatty acid desaturase" evidence="3">
    <location>
        <begin position="54"/>
        <end position="294"/>
    </location>
</feature>
<keyword evidence="2" id="KW-1133">Transmembrane helix</keyword>
<dbReference type="Proteomes" id="UP000553963">
    <property type="component" value="Unassembled WGS sequence"/>
</dbReference>
<dbReference type="RefSeq" id="WP_183397995.1">
    <property type="nucleotide sequence ID" value="NZ_JACIDS010000002.1"/>
</dbReference>